<dbReference type="SMART" id="SM00093">
    <property type="entry name" value="SERPIN"/>
    <property type="match status" value="1"/>
</dbReference>
<keyword evidence="2" id="KW-0732">Signal</keyword>
<dbReference type="InterPro" id="IPR042185">
    <property type="entry name" value="Serpin_sf_2"/>
</dbReference>
<organism evidence="4 5">
    <name type="scientific">Perspicuibacillus lycopersici</name>
    <dbReference type="NCBI Taxonomy" id="1325689"/>
    <lineage>
        <taxon>Bacteria</taxon>
        <taxon>Bacillati</taxon>
        <taxon>Bacillota</taxon>
        <taxon>Bacilli</taxon>
        <taxon>Bacillales</taxon>
        <taxon>Bacillaceae</taxon>
        <taxon>Perspicuibacillus</taxon>
    </lineage>
</organism>
<accession>A0AAE3LP27</accession>
<dbReference type="PROSITE" id="PS51257">
    <property type="entry name" value="PROKAR_LIPOPROTEIN"/>
    <property type="match status" value="1"/>
</dbReference>
<evidence type="ECO:0000313" key="4">
    <source>
        <dbReference type="EMBL" id="MCU9614487.1"/>
    </source>
</evidence>
<dbReference type="GO" id="GO:0004867">
    <property type="term" value="F:serine-type endopeptidase inhibitor activity"/>
    <property type="evidence" value="ECO:0007669"/>
    <property type="project" value="InterPro"/>
</dbReference>
<dbReference type="Pfam" id="PF00079">
    <property type="entry name" value="Serpin"/>
    <property type="match status" value="1"/>
</dbReference>
<evidence type="ECO:0000313" key="5">
    <source>
        <dbReference type="Proteomes" id="UP001209318"/>
    </source>
</evidence>
<dbReference type="Gene3D" id="3.30.497.10">
    <property type="entry name" value="Antithrombin, subunit I, domain 2"/>
    <property type="match status" value="1"/>
</dbReference>
<dbReference type="GO" id="GO:0005615">
    <property type="term" value="C:extracellular space"/>
    <property type="evidence" value="ECO:0007669"/>
    <property type="project" value="InterPro"/>
</dbReference>
<keyword evidence="5" id="KW-1185">Reference proteome</keyword>
<dbReference type="PROSITE" id="PS00284">
    <property type="entry name" value="SERPIN"/>
    <property type="match status" value="1"/>
</dbReference>
<dbReference type="CDD" id="cd19588">
    <property type="entry name" value="serpin_miropin-like"/>
    <property type="match status" value="1"/>
</dbReference>
<dbReference type="Gene3D" id="2.30.39.10">
    <property type="entry name" value="Alpha-1-antitrypsin, domain 1"/>
    <property type="match status" value="1"/>
</dbReference>
<evidence type="ECO:0000256" key="1">
    <source>
        <dbReference type="RuleBase" id="RU000411"/>
    </source>
</evidence>
<feature type="signal peptide" evidence="2">
    <location>
        <begin position="1"/>
        <end position="25"/>
    </location>
</feature>
<dbReference type="Proteomes" id="UP001209318">
    <property type="component" value="Unassembled WGS sequence"/>
</dbReference>
<comment type="caution">
    <text evidence="4">The sequence shown here is derived from an EMBL/GenBank/DDBJ whole genome shotgun (WGS) entry which is preliminary data.</text>
</comment>
<dbReference type="EMBL" id="JAOUSF010000004">
    <property type="protein sequence ID" value="MCU9614487.1"/>
    <property type="molecule type" value="Genomic_DNA"/>
</dbReference>
<dbReference type="RefSeq" id="WP_263073774.1">
    <property type="nucleotide sequence ID" value="NZ_JAOUSF010000004.1"/>
</dbReference>
<dbReference type="InterPro" id="IPR036186">
    <property type="entry name" value="Serpin_sf"/>
</dbReference>
<proteinExistence type="inferred from homology"/>
<dbReference type="InterPro" id="IPR023796">
    <property type="entry name" value="Serpin_dom"/>
</dbReference>
<reference evidence="4" key="1">
    <citation type="submission" date="2022-10" db="EMBL/GenBank/DDBJ databases">
        <title>Description of Fervidibacillus gen. nov. in the family Fervidibacillaceae fam. nov. with two species, Fervidibacillus albus sp. nov., and Fervidibacillus halotolerans sp. nov., isolated from tidal flat sediments.</title>
        <authorList>
            <person name="Kwon K.K."/>
            <person name="Yang S.-H."/>
        </authorList>
    </citation>
    <scope>NUCLEOTIDE SEQUENCE</scope>
    <source>
        <strain evidence="4">JCM 19140</strain>
    </source>
</reference>
<protein>
    <submittedName>
        <fullName evidence="4">Serpin family protein</fullName>
    </submittedName>
</protein>
<dbReference type="FunFam" id="3.30.497.10:FF:000001">
    <property type="entry name" value="Serine protease inhibitor"/>
    <property type="match status" value="1"/>
</dbReference>
<dbReference type="SUPFAM" id="SSF56574">
    <property type="entry name" value="Serpins"/>
    <property type="match status" value="1"/>
</dbReference>
<dbReference type="PANTHER" id="PTHR11461:SF211">
    <property type="entry name" value="GH10112P-RELATED"/>
    <property type="match status" value="1"/>
</dbReference>
<sequence>MKRLIIALTFSLLAGCGTSSSANFAEEDYKMMSEANNQFAFDLFNELLKIKEAENIFFSPTSVHLALALAYNGAKTETKQEMGAVLHVNQYEVEETNRAYASFLNKMNSDDGYATVNIANSIWIRNGYPFLESFLNTTEDYYGAEVHSVDFMDPKTKDEINEWVEDATNKKIKDMVQQIKPNTVSYLLNAIYFKGEWKTPFDEKQTYIDTFTLANKQTKPHPFMSQYGKFDYLETNGFQAISLPYANDEMSMIVVLPREGKSLKEFYSQLTAAQWDSWLNDFSKKEGSLQLPKFEMEFEATLNDPLINLGMPLAFSGQADFRAMVEGGGIAIDEVRHKSYIVVNEKGTEAAAATSIAMTESAAMDTFTMTVNRPFFYAIVDNASGTILFLGEMDNPVYVE</sequence>
<feature type="chain" id="PRO_5042131424" evidence="2">
    <location>
        <begin position="26"/>
        <end position="400"/>
    </location>
</feature>
<dbReference type="InterPro" id="IPR042178">
    <property type="entry name" value="Serpin_sf_1"/>
</dbReference>
<dbReference type="PANTHER" id="PTHR11461">
    <property type="entry name" value="SERINE PROTEASE INHIBITOR, SERPIN"/>
    <property type="match status" value="1"/>
</dbReference>
<feature type="domain" description="Serpin" evidence="3">
    <location>
        <begin position="41"/>
        <end position="396"/>
    </location>
</feature>
<dbReference type="InterPro" id="IPR023795">
    <property type="entry name" value="Serpin_CS"/>
</dbReference>
<name>A0AAE3LP27_9BACI</name>
<evidence type="ECO:0000259" key="3">
    <source>
        <dbReference type="SMART" id="SM00093"/>
    </source>
</evidence>
<evidence type="ECO:0000256" key="2">
    <source>
        <dbReference type="SAM" id="SignalP"/>
    </source>
</evidence>
<gene>
    <name evidence="4" type="ORF">OEV98_13155</name>
</gene>
<dbReference type="InterPro" id="IPR000215">
    <property type="entry name" value="Serpin_fam"/>
</dbReference>
<dbReference type="AlphaFoldDB" id="A0AAE3LP27"/>
<comment type="similarity">
    <text evidence="1">Belongs to the serpin family.</text>
</comment>